<keyword evidence="2" id="KW-0560">Oxidoreductase</keyword>
<protein>
    <submittedName>
        <fullName evidence="2">Nicotine blue oxidoreductase</fullName>
        <ecNumber evidence="2">1.1.1.328</ecNumber>
    </submittedName>
</protein>
<reference evidence="2 3" key="1">
    <citation type="submission" date="2020-08" db="EMBL/GenBank/DDBJ databases">
        <title>Sequencing the genomes of 1000 actinobacteria strains.</title>
        <authorList>
            <person name="Klenk H.-P."/>
        </authorList>
    </citation>
    <scope>NUCLEOTIDE SEQUENCE [LARGE SCALE GENOMIC DNA]</scope>
    <source>
        <strain evidence="2 3">DSM 46887</strain>
    </source>
</reference>
<dbReference type="CDD" id="cd04182">
    <property type="entry name" value="GT_2_like_f"/>
    <property type="match status" value="1"/>
</dbReference>
<evidence type="ECO:0000313" key="3">
    <source>
        <dbReference type="Proteomes" id="UP000540685"/>
    </source>
</evidence>
<dbReference type="InterPro" id="IPR025877">
    <property type="entry name" value="MobA-like_NTP_Trfase"/>
</dbReference>
<dbReference type="PANTHER" id="PTHR43777:SF1">
    <property type="entry name" value="MOLYBDENUM COFACTOR CYTIDYLYLTRANSFERASE"/>
    <property type="match status" value="1"/>
</dbReference>
<feature type="domain" description="MobA-like NTP transferase" evidence="1">
    <location>
        <begin position="21"/>
        <end position="174"/>
    </location>
</feature>
<comment type="caution">
    <text evidence="2">The sequence shown here is derived from an EMBL/GenBank/DDBJ whole genome shotgun (WGS) entry which is preliminary data.</text>
</comment>
<sequence length="218" mass="21937">MTAGDDAGAVREEAVAPATSGLLLAAGSGSRLGTPKALVDFHGERLVDRGVRVLRAGGCRPVVVVLGAAVAPVPGAVTVRNPEWASGMGSSLRAGLEALPAAAEYVVIALVDQPLVGPEAVRRLIRAAGEGASVAVATYGGRRRNPVLIAREHFAEVARLAAGDTGARPFLRANPGLVVPVPCDDAGDPADIDTPADLAALRAPAEAPAARAPRPPPA</sequence>
<dbReference type="GO" id="GO:0016779">
    <property type="term" value="F:nucleotidyltransferase activity"/>
    <property type="evidence" value="ECO:0007669"/>
    <property type="project" value="UniProtKB-ARBA"/>
</dbReference>
<evidence type="ECO:0000259" key="1">
    <source>
        <dbReference type="Pfam" id="PF12804"/>
    </source>
</evidence>
<dbReference type="InterPro" id="IPR029044">
    <property type="entry name" value="Nucleotide-diphossugar_trans"/>
</dbReference>
<dbReference type="PANTHER" id="PTHR43777">
    <property type="entry name" value="MOLYBDENUM COFACTOR CYTIDYLYLTRANSFERASE"/>
    <property type="match status" value="1"/>
</dbReference>
<keyword evidence="3" id="KW-1185">Reference proteome</keyword>
<dbReference type="Gene3D" id="3.90.550.10">
    <property type="entry name" value="Spore Coat Polysaccharide Biosynthesis Protein SpsA, Chain A"/>
    <property type="match status" value="1"/>
</dbReference>
<evidence type="ECO:0000313" key="2">
    <source>
        <dbReference type="EMBL" id="MBB5818333.1"/>
    </source>
</evidence>
<gene>
    <name evidence="2" type="ORF">F4562_001395</name>
</gene>
<dbReference type="Pfam" id="PF12804">
    <property type="entry name" value="NTP_transf_3"/>
    <property type="match status" value="1"/>
</dbReference>
<dbReference type="RefSeq" id="WP_184543722.1">
    <property type="nucleotide sequence ID" value="NZ_JACHMP010000001.1"/>
</dbReference>
<organism evidence="2 3">
    <name type="scientific">Streptosporangium becharense</name>
    <dbReference type="NCBI Taxonomy" id="1816182"/>
    <lineage>
        <taxon>Bacteria</taxon>
        <taxon>Bacillati</taxon>
        <taxon>Actinomycetota</taxon>
        <taxon>Actinomycetes</taxon>
        <taxon>Streptosporangiales</taxon>
        <taxon>Streptosporangiaceae</taxon>
        <taxon>Streptosporangium</taxon>
    </lineage>
</organism>
<dbReference type="SUPFAM" id="SSF53448">
    <property type="entry name" value="Nucleotide-diphospho-sugar transferases"/>
    <property type="match status" value="1"/>
</dbReference>
<proteinExistence type="predicted"/>
<dbReference type="GO" id="GO:0016491">
    <property type="term" value="F:oxidoreductase activity"/>
    <property type="evidence" value="ECO:0007669"/>
    <property type="project" value="UniProtKB-KW"/>
</dbReference>
<accession>A0A7W9IDV8</accession>
<name>A0A7W9IDV8_9ACTN</name>
<dbReference type="Proteomes" id="UP000540685">
    <property type="component" value="Unassembled WGS sequence"/>
</dbReference>
<dbReference type="AlphaFoldDB" id="A0A7W9IDV8"/>
<dbReference type="EC" id="1.1.1.328" evidence="2"/>
<dbReference type="EMBL" id="JACHMP010000001">
    <property type="protein sequence ID" value="MBB5818333.1"/>
    <property type="molecule type" value="Genomic_DNA"/>
</dbReference>